<accession>A0A0A9AEF1</accession>
<evidence type="ECO:0000313" key="1">
    <source>
        <dbReference type="EMBL" id="JAD48273.1"/>
    </source>
</evidence>
<sequence>MHCLAPLFEKLITIVKEIARFKFLSSCNSVQNKL</sequence>
<name>A0A0A9AEF1_ARUDO</name>
<reference evidence="1" key="1">
    <citation type="submission" date="2014-09" db="EMBL/GenBank/DDBJ databases">
        <authorList>
            <person name="Magalhaes I.L.F."/>
            <person name="Oliveira U."/>
            <person name="Santos F.R."/>
            <person name="Vidigal T.H.D.A."/>
            <person name="Brescovit A.D."/>
            <person name="Santos A.J."/>
        </authorList>
    </citation>
    <scope>NUCLEOTIDE SEQUENCE</scope>
    <source>
        <tissue evidence="1">Shoot tissue taken approximately 20 cm above the soil surface</tissue>
    </source>
</reference>
<reference evidence="1" key="2">
    <citation type="journal article" date="2015" name="Data Brief">
        <title>Shoot transcriptome of the giant reed, Arundo donax.</title>
        <authorList>
            <person name="Barrero R.A."/>
            <person name="Guerrero F.D."/>
            <person name="Moolhuijzen P."/>
            <person name="Goolsby J.A."/>
            <person name="Tidwell J."/>
            <person name="Bellgard S.E."/>
            <person name="Bellgard M.I."/>
        </authorList>
    </citation>
    <scope>NUCLEOTIDE SEQUENCE</scope>
    <source>
        <tissue evidence="1">Shoot tissue taken approximately 20 cm above the soil surface</tissue>
    </source>
</reference>
<proteinExistence type="predicted"/>
<dbReference type="EMBL" id="GBRH01249622">
    <property type="protein sequence ID" value="JAD48273.1"/>
    <property type="molecule type" value="Transcribed_RNA"/>
</dbReference>
<dbReference type="AlphaFoldDB" id="A0A0A9AEF1"/>
<protein>
    <submittedName>
        <fullName evidence="1">Uncharacterized protein</fullName>
    </submittedName>
</protein>
<organism evidence="1">
    <name type="scientific">Arundo donax</name>
    <name type="common">Giant reed</name>
    <name type="synonym">Donax arundinaceus</name>
    <dbReference type="NCBI Taxonomy" id="35708"/>
    <lineage>
        <taxon>Eukaryota</taxon>
        <taxon>Viridiplantae</taxon>
        <taxon>Streptophyta</taxon>
        <taxon>Embryophyta</taxon>
        <taxon>Tracheophyta</taxon>
        <taxon>Spermatophyta</taxon>
        <taxon>Magnoliopsida</taxon>
        <taxon>Liliopsida</taxon>
        <taxon>Poales</taxon>
        <taxon>Poaceae</taxon>
        <taxon>PACMAD clade</taxon>
        <taxon>Arundinoideae</taxon>
        <taxon>Arundineae</taxon>
        <taxon>Arundo</taxon>
    </lineage>
</organism>